<dbReference type="GO" id="GO:0070181">
    <property type="term" value="F:small ribosomal subunit rRNA binding"/>
    <property type="evidence" value="ECO:0007669"/>
    <property type="project" value="TreeGrafter"/>
</dbReference>
<organism evidence="7 8">
    <name type="scientific">Papaver somniferum</name>
    <name type="common">Opium poppy</name>
    <dbReference type="NCBI Taxonomy" id="3469"/>
    <lineage>
        <taxon>Eukaryota</taxon>
        <taxon>Viridiplantae</taxon>
        <taxon>Streptophyta</taxon>
        <taxon>Embryophyta</taxon>
        <taxon>Tracheophyta</taxon>
        <taxon>Spermatophyta</taxon>
        <taxon>Magnoliopsida</taxon>
        <taxon>Ranunculales</taxon>
        <taxon>Papaveraceae</taxon>
        <taxon>Papaveroideae</taxon>
        <taxon>Papaver</taxon>
    </lineage>
</organism>
<dbReference type="PRINTS" id="PR00974">
    <property type="entry name" value="RIBOSOMALS18"/>
</dbReference>
<evidence type="ECO:0000256" key="6">
    <source>
        <dbReference type="SAM" id="MobiDB-lite"/>
    </source>
</evidence>
<dbReference type="OMA" id="MTYEPKD"/>
<evidence type="ECO:0000256" key="5">
    <source>
        <dbReference type="ARBA" id="ARBA00035266"/>
    </source>
</evidence>
<evidence type="ECO:0000256" key="4">
    <source>
        <dbReference type="ARBA" id="ARBA00023274"/>
    </source>
</evidence>
<dbReference type="InterPro" id="IPR036870">
    <property type="entry name" value="Ribosomal_bS18_sf"/>
</dbReference>
<keyword evidence="4" id="KW-0687">Ribonucleoprotein</keyword>
<feature type="region of interest" description="Disordered" evidence="6">
    <location>
        <begin position="241"/>
        <end position="267"/>
    </location>
</feature>
<dbReference type="Gene3D" id="4.10.640.10">
    <property type="entry name" value="Ribosomal protein S18"/>
    <property type="match status" value="1"/>
</dbReference>
<dbReference type="Gramene" id="RZC78040">
    <property type="protein sequence ID" value="RZC78040"/>
    <property type="gene ID" value="C5167_002251"/>
</dbReference>
<dbReference type="AlphaFoldDB" id="A0A4Y7L071"/>
<keyword evidence="1" id="KW-0699">rRNA-binding</keyword>
<evidence type="ECO:0000256" key="3">
    <source>
        <dbReference type="ARBA" id="ARBA00022980"/>
    </source>
</evidence>
<evidence type="ECO:0000256" key="2">
    <source>
        <dbReference type="ARBA" id="ARBA00022884"/>
    </source>
</evidence>
<dbReference type="GO" id="GO:0003735">
    <property type="term" value="F:structural constituent of ribosome"/>
    <property type="evidence" value="ECO:0007669"/>
    <property type="project" value="InterPro"/>
</dbReference>
<evidence type="ECO:0000313" key="7">
    <source>
        <dbReference type="EMBL" id="RZC78040.1"/>
    </source>
</evidence>
<name>A0A4Y7L071_PAPSO</name>
<dbReference type="GO" id="GO:0006412">
    <property type="term" value="P:translation"/>
    <property type="evidence" value="ECO:0007669"/>
    <property type="project" value="InterPro"/>
</dbReference>
<accession>A0A4Y7L071</accession>
<evidence type="ECO:0000313" key="8">
    <source>
        <dbReference type="Proteomes" id="UP000316621"/>
    </source>
</evidence>
<keyword evidence="8" id="KW-1185">Reference proteome</keyword>
<dbReference type="GO" id="GO:0005763">
    <property type="term" value="C:mitochondrial small ribosomal subunit"/>
    <property type="evidence" value="ECO:0007669"/>
    <property type="project" value="TreeGrafter"/>
</dbReference>
<gene>
    <name evidence="7" type="ORF">C5167_002251</name>
</gene>
<evidence type="ECO:0000256" key="1">
    <source>
        <dbReference type="ARBA" id="ARBA00022730"/>
    </source>
</evidence>
<proteinExistence type="predicted"/>
<dbReference type="PANTHER" id="PTHR13479">
    <property type="entry name" value="30S RIBOSOMAL PROTEIN S18"/>
    <property type="match status" value="1"/>
</dbReference>
<dbReference type="EMBL" id="CM010723">
    <property type="protein sequence ID" value="RZC78040.1"/>
    <property type="molecule type" value="Genomic_DNA"/>
</dbReference>
<dbReference type="Pfam" id="PF01084">
    <property type="entry name" value="Ribosomal_S18"/>
    <property type="match status" value="1"/>
</dbReference>
<dbReference type="Proteomes" id="UP000316621">
    <property type="component" value="Chromosome 9"/>
</dbReference>
<reference evidence="7 8" key="1">
    <citation type="journal article" date="2018" name="Science">
        <title>The opium poppy genome and morphinan production.</title>
        <authorList>
            <person name="Guo L."/>
            <person name="Winzer T."/>
            <person name="Yang X."/>
            <person name="Li Y."/>
            <person name="Ning Z."/>
            <person name="He Z."/>
            <person name="Teodor R."/>
            <person name="Lu Y."/>
            <person name="Bowser T.A."/>
            <person name="Graham I.A."/>
            <person name="Ye K."/>
        </authorList>
    </citation>
    <scope>NUCLEOTIDE SEQUENCE [LARGE SCALE GENOMIC DNA]</scope>
    <source>
        <strain evidence="8">cv. HN1</strain>
        <tissue evidence="7">Leaves</tissue>
    </source>
</reference>
<dbReference type="STRING" id="3469.A0A4Y7L071"/>
<dbReference type="PANTHER" id="PTHR13479:SF65">
    <property type="entry name" value="F10K1.8 PROTEIN"/>
    <property type="match status" value="1"/>
</dbReference>
<keyword evidence="3" id="KW-0689">Ribosomal protein</keyword>
<keyword evidence="2" id="KW-0694">RNA-binding</keyword>
<dbReference type="InterPro" id="IPR001648">
    <property type="entry name" value="Ribosomal_bS18"/>
</dbReference>
<dbReference type="SUPFAM" id="SSF46911">
    <property type="entry name" value="Ribosomal protein S18"/>
    <property type="match status" value="1"/>
</dbReference>
<protein>
    <recommendedName>
        <fullName evidence="5">Small ribosomal subunit protein bS18c</fullName>
    </recommendedName>
</protein>
<sequence>MNLIRVGARSVNGVLSGECRQPWMIRNFSSAGHSGSVNDGNRSSNSFESSGDFERRIFSGISDSTQNTDSFYQKLDKLGPRGRSGFGARSDYQSMDNLDENFNSLSDGMDGKLRKAANYFGFNYDELEKEDYAYRPDVNFRPGTTYETKDLDIRRAGVWKPFQREEFTTTTEDVLKYADFRVPINHFNVRFLANFITEAGIIEKRSKFKISAKAQRKIAREIKISRALGLMPFTTMGQDPFVPGKSRLENEDEEYDYYSRPSGRGFP</sequence>